<protein>
    <submittedName>
        <fullName evidence="1">DUF1501 domain-containing protein</fullName>
    </submittedName>
</protein>
<dbReference type="EMBL" id="CP063458">
    <property type="protein sequence ID" value="QOV88059.1"/>
    <property type="molecule type" value="Genomic_DNA"/>
</dbReference>
<sequence>MNFNRKTGWCNSPDHVNPGASRREFLYVGMIGGLGLTLGDYLGMKSNAAMGASTGATVDKFEDPKATADSVIHIFLPGGMAHQESWDPKPLAPVEYRGPMGQVKTSIPGEYFGETMQATAKIANKIAVCRGMTHGEAAHERGTHNMFTGYRPSPAIKYPSIGSVVSQQLGVRKNNMPPYTCIPSQPNEDAGSGYMSSAYGPFSLGADPSTTGFKVRDLQLASGVDDARFGRRRDILSAVDSHFRRMEKSDALDAMGSFYQSAYGLISSPEARAAFDLDKEADALKEEYGRNTAGMRMLMARRLVESGVRFVSMTYGGWDMHAGIKNGFERQMPQFDKAYAALITDLDRKGMLDRTLVVVSSEFGRTPKVNKDAGRDHYPKVFSIAMAGGGIKKGYIHGSSDAIAAEPNEKPLTVEDMAHTIYHCLGINASKRLMAPGDRPIDIVRGGHVVKDLMA</sequence>
<name>A0A7M2WRP0_9BACT</name>
<proteinExistence type="predicted"/>
<gene>
    <name evidence="1" type="ORF">IPV69_17550</name>
</gene>
<evidence type="ECO:0000313" key="1">
    <source>
        <dbReference type="EMBL" id="QOV88059.1"/>
    </source>
</evidence>
<accession>A0A7M2WRP0</accession>
<keyword evidence="2" id="KW-1185">Reference proteome</keyword>
<dbReference type="KEGG" id="hbs:IPV69_17550"/>
<dbReference type="SUPFAM" id="SSF53649">
    <property type="entry name" value="Alkaline phosphatase-like"/>
    <property type="match status" value="1"/>
</dbReference>
<dbReference type="PANTHER" id="PTHR43737:SF1">
    <property type="entry name" value="DUF1501 DOMAIN-CONTAINING PROTEIN"/>
    <property type="match status" value="1"/>
</dbReference>
<dbReference type="AlphaFoldDB" id="A0A7M2WRP0"/>
<dbReference type="Proteomes" id="UP000593765">
    <property type="component" value="Chromosome"/>
</dbReference>
<reference evidence="1 2" key="1">
    <citation type="submission" date="2020-10" db="EMBL/GenBank/DDBJ databases">
        <title>Wide distribution of Phycisphaera-like planctomycetes from WD2101 soil group in peatlands and genome analysis of the first cultivated representative.</title>
        <authorList>
            <person name="Dedysh S.N."/>
            <person name="Beletsky A.V."/>
            <person name="Ivanova A."/>
            <person name="Kulichevskaya I.S."/>
            <person name="Suzina N.E."/>
            <person name="Philippov D.A."/>
            <person name="Rakitin A.L."/>
            <person name="Mardanov A.V."/>
            <person name="Ravin N.V."/>
        </authorList>
    </citation>
    <scope>NUCLEOTIDE SEQUENCE [LARGE SCALE GENOMIC DNA]</scope>
    <source>
        <strain evidence="1 2">M1803</strain>
    </source>
</reference>
<dbReference type="InterPro" id="IPR017850">
    <property type="entry name" value="Alkaline_phosphatase_core_sf"/>
</dbReference>
<dbReference type="RefSeq" id="WP_206291024.1">
    <property type="nucleotide sequence ID" value="NZ_CP063458.1"/>
</dbReference>
<organism evidence="1 2">
    <name type="scientific">Humisphaera borealis</name>
    <dbReference type="NCBI Taxonomy" id="2807512"/>
    <lineage>
        <taxon>Bacteria</taxon>
        <taxon>Pseudomonadati</taxon>
        <taxon>Planctomycetota</taxon>
        <taxon>Phycisphaerae</taxon>
        <taxon>Tepidisphaerales</taxon>
        <taxon>Tepidisphaeraceae</taxon>
        <taxon>Humisphaera</taxon>
    </lineage>
</organism>
<dbReference type="PANTHER" id="PTHR43737">
    <property type="entry name" value="BLL7424 PROTEIN"/>
    <property type="match status" value="1"/>
</dbReference>
<dbReference type="InterPro" id="IPR010869">
    <property type="entry name" value="DUF1501"/>
</dbReference>
<dbReference type="Pfam" id="PF07394">
    <property type="entry name" value="DUF1501"/>
    <property type="match status" value="1"/>
</dbReference>
<evidence type="ECO:0000313" key="2">
    <source>
        <dbReference type="Proteomes" id="UP000593765"/>
    </source>
</evidence>